<evidence type="ECO:0000313" key="6">
    <source>
        <dbReference type="Proteomes" id="UP001337655"/>
    </source>
</evidence>
<dbReference type="InterPro" id="IPR000504">
    <property type="entry name" value="RRM_dom"/>
</dbReference>
<dbReference type="PANTHER" id="PTHR19965">
    <property type="entry name" value="RNA AND EXPORT FACTOR BINDING PROTEIN"/>
    <property type="match status" value="1"/>
</dbReference>
<dbReference type="AlphaFoldDB" id="A0AAV9PB50"/>
<feature type="region of interest" description="Disordered" evidence="3">
    <location>
        <begin position="144"/>
        <end position="391"/>
    </location>
</feature>
<evidence type="ECO:0000256" key="2">
    <source>
        <dbReference type="PROSITE-ProRule" id="PRU00176"/>
    </source>
</evidence>
<evidence type="ECO:0000256" key="1">
    <source>
        <dbReference type="ARBA" id="ARBA00022884"/>
    </source>
</evidence>
<comment type="caution">
    <text evidence="5">The sequence shown here is derived from an EMBL/GenBank/DDBJ whole genome shotgun (WGS) entry which is preliminary data.</text>
</comment>
<dbReference type="PROSITE" id="PS50102">
    <property type="entry name" value="RRM"/>
    <property type="match status" value="1"/>
</dbReference>
<feature type="compositionally biased region" description="Low complexity" evidence="3">
    <location>
        <begin position="362"/>
        <end position="381"/>
    </location>
</feature>
<dbReference type="GO" id="GO:0003729">
    <property type="term" value="F:mRNA binding"/>
    <property type="evidence" value="ECO:0007669"/>
    <property type="project" value="TreeGrafter"/>
</dbReference>
<protein>
    <recommendedName>
        <fullName evidence="4">RRM domain-containing protein</fullName>
    </recommendedName>
</protein>
<feature type="compositionally biased region" description="Basic and acidic residues" evidence="3">
    <location>
        <begin position="262"/>
        <end position="272"/>
    </location>
</feature>
<dbReference type="InterPro" id="IPR051229">
    <property type="entry name" value="ALYREF_mRNA_export"/>
</dbReference>
<dbReference type="InterPro" id="IPR025715">
    <property type="entry name" value="FoP_C"/>
</dbReference>
<evidence type="ECO:0000259" key="4">
    <source>
        <dbReference type="PROSITE" id="PS50102"/>
    </source>
</evidence>
<dbReference type="GeneID" id="89926527"/>
<dbReference type="SMART" id="SM00360">
    <property type="entry name" value="RRM"/>
    <property type="match status" value="1"/>
</dbReference>
<accession>A0AAV9PB50</accession>
<organism evidence="5 6">
    <name type="scientific">Saxophila tyrrhenica</name>
    <dbReference type="NCBI Taxonomy" id="1690608"/>
    <lineage>
        <taxon>Eukaryota</taxon>
        <taxon>Fungi</taxon>
        <taxon>Dikarya</taxon>
        <taxon>Ascomycota</taxon>
        <taxon>Pezizomycotina</taxon>
        <taxon>Dothideomycetes</taxon>
        <taxon>Dothideomycetidae</taxon>
        <taxon>Mycosphaerellales</taxon>
        <taxon>Extremaceae</taxon>
        <taxon>Saxophila</taxon>
    </lineage>
</organism>
<feature type="compositionally biased region" description="Basic and acidic residues" evidence="3">
    <location>
        <begin position="240"/>
        <end position="249"/>
    </location>
</feature>
<dbReference type="Proteomes" id="UP001337655">
    <property type="component" value="Unassembled WGS sequence"/>
</dbReference>
<evidence type="ECO:0000256" key="3">
    <source>
        <dbReference type="SAM" id="MobiDB-lite"/>
    </source>
</evidence>
<feature type="compositionally biased region" description="Basic and acidic residues" evidence="3">
    <location>
        <begin position="26"/>
        <end position="47"/>
    </location>
</feature>
<dbReference type="EMBL" id="JAVRRT010000007">
    <property type="protein sequence ID" value="KAK5170594.1"/>
    <property type="molecule type" value="Genomic_DNA"/>
</dbReference>
<dbReference type="InterPro" id="IPR012677">
    <property type="entry name" value="Nucleotide-bd_a/b_plait_sf"/>
</dbReference>
<dbReference type="Pfam" id="PF00076">
    <property type="entry name" value="RRM_1"/>
    <property type="match status" value="1"/>
</dbReference>
<sequence>MIVQTLTRTLRCPQEPRMTRLTGDSDWVHDRYENDDGQPARHDRRAPADFQPITRGARQDPGGTTVRIDDLDYDVTEEDLMTIGTKIGQVVSVKILYDRMDRSEGTAFVTFEHNSDAQEAAAVWNGMEANHQSIKVTLLPSAPAASAPRPLVDRVQRPERPVHGGRSLFDRITGGPDPGYSRDAVELDYGDDPQAYRPDYRSDTRQPYRPDYYSDSHQPHRQDYYSDPRQQPRQDNGYEGYDRRYDRPRSASPRRRPPPPADIDRYAPSDRRARSRSPTRSRQPARPRARSPTRRRPDPRESGRRPEARREDSRRGARPSRTDEEGRPLVGGRPRKTADELDAEMEGYWAAKAAAEAEEANENGTTAAPKAAPAPATYTEPGLDDDIDMIE</sequence>
<feature type="domain" description="RRM" evidence="4">
    <location>
        <begin position="64"/>
        <end position="141"/>
    </location>
</feature>
<dbReference type="RefSeq" id="XP_064659792.1">
    <property type="nucleotide sequence ID" value="XM_064802431.1"/>
</dbReference>
<feature type="compositionally biased region" description="Basic and acidic residues" evidence="3">
    <location>
        <begin position="198"/>
        <end position="232"/>
    </location>
</feature>
<dbReference type="SUPFAM" id="SSF54928">
    <property type="entry name" value="RNA-binding domain, RBD"/>
    <property type="match status" value="1"/>
</dbReference>
<name>A0AAV9PB50_9PEZI</name>
<dbReference type="PANTHER" id="PTHR19965:SF82">
    <property type="entry name" value="THO COMPLEX SUBUNIT 4"/>
    <property type="match status" value="1"/>
</dbReference>
<keyword evidence="1 2" id="KW-0694">RNA-binding</keyword>
<dbReference type="SMART" id="SM01218">
    <property type="entry name" value="FoP_duplication"/>
    <property type="match status" value="1"/>
</dbReference>
<reference evidence="5 6" key="1">
    <citation type="submission" date="2023-08" db="EMBL/GenBank/DDBJ databases">
        <title>Black Yeasts Isolated from many extreme environments.</title>
        <authorList>
            <person name="Coleine C."/>
            <person name="Stajich J.E."/>
            <person name="Selbmann L."/>
        </authorList>
    </citation>
    <scope>NUCLEOTIDE SEQUENCE [LARGE SCALE GENOMIC DNA]</scope>
    <source>
        <strain evidence="5 6">CCFEE 5935</strain>
    </source>
</reference>
<dbReference type="InterPro" id="IPR035979">
    <property type="entry name" value="RBD_domain_sf"/>
</dbReference>
<dbReference type="CDD" id="cd12418">
    <property type="entry name" value="RRM_Aly_REF_like"/>
    <property type="match status" value="1"/>
</dbReference>
<feature type="compositionally biased region" description="Basic and acidic residues" evidence="3">
    <location>
        <begin position="295"/>
        <end position="327"/>
    </location>
</feature>
<proteinExistence type="predicted"/>
<dbReference type="GO" id="GO:0005634">
    <property type="term" value="C:nucleus"/>
    <property type="evidence" value="ECO:0007669"/>
    <property type="project" value="TreeGrafter"/>
</dbReference>
<dbReference type="GO" id="GO:0006406">
    <property type="term" value="P:mRNA export from nucleus"/>
    <property type="evidence" value="ECO:0007669"/>
    <property type="project" value="TreeGrafter"/>
</dbReference>
<feature type="compositionally biased region" description="Basic residues" evidence="3">
    <location>
        <begin position="273"/>
        <end position="294"/>
    </location>
</feature>
<keyword evidence="6" id="KW-1185">Reference proteome</keyword>
<gene>
    <name evidence="5" type="ORF">LTR77_005183</name>
</gene>
<feature type="compositionally biased region" description="Basic and acidic residues" evidence="3">
    <location>
        <begin position="151"/>
        <end position="162"/>
    </location>
</feature>
<feature type="region of interest" description="Disordered" evidence="3">
    <location>
        <begin position="17"/>
        <end position="64"/>
    </location>
</feature>
<evidence type="ECO:0000313" key="5">
    <source>
        <dbReference type="EMBL" id="KAK5170594.1"/>
    </source>
</evidence>
<feature type="compositionally biased region" description="Acidic residues" evidence="3">
    <location>
        <begin position="382"/>
        <end position="391"/>
    </location>
</feature>
<dbReference type="Gene3D" id="3.30.70.330">
    <property type="match status" value="1"/>
</dbReference>